<keyword evidence="11" id="KW-1185">Reference proteome</keyword>
<evidence type="ECO:0000256" key="1">
    <source>
        <dbReference type="ARBA" id="ARBA00004162"/>
    </source>
</evidence>
<dbReference type="Proteomes" id="UP000050417">
    <property type="component" value="Unassembled WGS sequence"/>
</dbReference>
<dbReference type="STRING" id="1134406.ADN00_17225"/>
<evidence type="ECO:0000259" key="9">
    <source>
        <dbReference type="PROSITE" id="PS51123"/>
    </source>
</evidence>
<proteinExistence type="inferred from homology"/>
<keyword evidence="4 8" id="KW-0812">Transmembrane</keyword>
<evidence type="ECO:0000256" key="2">
    <source>
        <dbReference type="ARBA" id="ARBA00008914"/>
    </source>
</evidence>
<evidence type="ECO:0000256" key="3">
    <source>
        <dbReference type="ARBA" id="ARBA00022475"/>
    </source>
</evidence>
<name>A0A0P6X8D0_9CHLR</name>
<comment type="subcellular location">
    <subcellularLocation>
        <location evidence="1">Cell membrane</location>
        <topology evidence="1">Single-pass membrane protein</topology>
    </subcellularLocation>
</comment>
<dbReference type="PANTHER" id="PTHR30329:SF21">
    <property type="entry name" value="LIPOPROTEIN YIAD-RELATED"/>
    <property type="match status" value="1"/>
</dbReference>
<feature type="domain" description="OmpA-like" evidence="9">
    <location>
        <begin position="126"/>
        <end position="246"/>
    </location>
</feature>
<evidence type="ECO:0000256" key="7">
    <source>
        <dbReference type="PROSITE-ProRule" id="PRU00473"/>
    </source>
</evidence>
<sequence length="266" mass="28900">MSDSQGGLHEEEHAGHDERWLVSYADFITLLMVLFVVLYSMGQVDVEKYKQLAESMRAAFSLGGPAQVIDAGINSSGGSMEDGKPNPIVIPGIPMRPPQSEEVAGELTYMLASQNLGGEVSVQTNVEGVLISLSEKLIFDPGTAQLQADAYPVLDTIVEMVRPIENQVRVVGHTDNTPPTDPRFHNNWELSTGRASVIAEYMISKGIAPTRITISGRGEYEPIFPNDSEQHRALNSRADIVIIYRVASNHVGLDTNHLDTSSAAAE</sequence>
<dbReference type="CDD" id="cd07185">
    <property type="entry name" value="OmpA_C-like"/>
    <property type="match status" value="1"/>
</dbReference>
<gene>
    <name evidence="10" type="ORF">ADN00_17225</name>
</gene>
<dbReference type="SUPFAM" id="SSF103088">
    <property type="entry name" value="OmpA-like"/>
    <property type="match status" value="1"/>
</dbReference>
<feature type="transmembrane region" description="Helical" evidence="8">
    <location>
        <begin position="20"/>
        <end position="41"/>
    </location>
</feature>
<comment type="caution">
    <text evidence="10">The sequence shown here is derived from an EMBL/GenBank/DDBJ whole genome shotgun (WGS) entry which is preliminary data.</text>
</comment>
<accession>A0A0P6X8D0</accession>
<dbReference type="Pfam" id="PF00691">
    <property type="entry name" value="OmpA"/>
    <property type="match status" value="1"/>
</dbReference>
<comment type="similarity">
    <text evidence="2">Belongs to the MotB family.</text>
</comment>
<dbReference type="GO" id="GO:0005886">
    <property type="term" value="C:plasma membrane"/>
    <property type="evidence" value="ECO:0007669"/>
    <property type="project" value="UniProtKB-SubCell"/>
</dbReference>
<keyword evidence="3" id="KW-1003">Cell membrane</keyword>
<dbReference type="Gene3D" id="3.30.1330.60">
    <property type="entry name" value="OmpA-like domain"/>
    <property type="match status" value="1"/>
</dbReference>
<dbReference type="RefSeq" id="WP_075064290.1">
    <property type="nucleotide sequence ID" value="NZ_LGCL01000041.1"/>
</dbReference>
<protein>
    <recommendedName>
        <fullName evidence="9">OmpA-like domain-containing protein</fullName>
    </recommendedName>
</protein>
<evidence type="ECO:0000256" key="8">
    <source>
        <dbReference type="SAM" id="Phobius"/>
    </source>
</evidence>
<dbReference type="PANTHER" id="PTHR30329">
    <property type="entry name" value="STATOR ELEMENT OF FLAGELLAR MOTOR COMPLEX"/>
    <property type="match status" value="1"/>
</dbReference>
<evidence type="ECO:0000256" key="4">
    <source>
        <dbReference type="ARBA" id="ARBA00022692"/>
    </source>
</evidence>
<reference evidence="10 11" key="1">
    <citation type="submission" date="2015-07" db="EMBL/GenBank/DDBJ databases">
        <title>Genome sequence of Ornatilinea apprima DSM 23815.</title>
        <authorList>
            <person name="Hemp J."/>
            <person name="Ward L.M."/>
            <person name="Pace L.A."/>
            <person name="Fischer W.W."/>
        </authorList>
    </citation>
    <scope>NUCLEOTIDE SEQUENCE [LARGE SCALE GENOMIC DNA]</scope>
    <source>
        <strain evidence="10 11">P3M-1</strain>
    </source>
</reference>
<dbReference type="EMBL" id="LGCL01000041">
    <property type="protein sequence ID" value="KPL71430.1"/>
    <property type="molecule type" value="Genomic_DNA"/>
</dbReference>
<dbReference type="InterPro" id="IPR006665">
    <property type="entry name" value="OmpA-like"/>
</dbReference>
<dbReference type="PROSITE" id="PS51123">
    <property type="entry name" value="OMPA_2"/>
    <property type="match status" value="1"/>
</dbReference>
<dbReference type="InterPro" id="IPR025713">
    <property type="entry name" value="MotB-like_N_dom"/>
</dbReference>
<keyword evidence="5 8" id="KW-1133">Transmembrane helix</keyword>
<dbReference type="InterPro" id="IPR050330">
    <property type="entry name" value="Bact_OuterMem_StrucFunc"/>
</dbReference>
<dbReference type="AlphaFoldDB" id="A0A0P6X8D0"/>
<evidence type="ECO:0000313" key="11">
    <source>
        <dbReference type="Proteomes" id="UP000050417"/>
    </source>
</evidence>
<evidence type="ECO:0000256" key="5">
    <source>
        <dbReference type="ARBA" id="ARBA00022989"/>
    </source>
</evidence>
<dbReference type="InterPro" id="IPR036737">
    <property type="entry name" value="OmpA-like_sf"/>
</dbReference>
<organism evidence="10 11">
    <name type="scientific">Ornatilinea apprima</name>
    <dbReference type="NCBI Taxonomy" id="1134406"/>
    <lineage>
        <taxon>Bacteria</taxon>
        <taxon>Bacillati</taxon>
        <taxon>Chloroflexota</taxon>
        <taxon>Anaerolineae</taxon>
        <taxon>Anaerolineales</taxon>
        <taxon>Anaerolineaceae</taxon>
        <taxon>Ornatilinea</taxon>
    </lineage>
</organism>
<dbReference type="PATRIC" id="fig|1134406.4.peg.507"/>
<dbReference type="Pfam" id="PF13677">
    <property type="entry name" value="MotB_plug"/>
    <property type="match status" value="1"/>
</dbReference>
<evidence type="ECO:0000313" key="10">
    <source>
        <dbReference type="EMBL" id="KPL71430.1"/>
    </source>
</evidence>
<keyword evidence="6 7" id="KW-0472">Membrane</keyword>
<dbReference type="OrthoDB" id="9815217at2"/>
<evidence type="ECO:0000256" key="6">
    <source>
        <dbReference type="ARBA" id="ARBA00023136"/>
    </source>
</evidence>